<dbReference type="InterPro" id="IPR012902">
    <property type="entry name" value="N_methyl_site"/>
</dbReference>
<proteinExistence type="predicted"/>
<sequence length="211" mass="23157">MNTGLTLLELLIALVIGSVVISAVYAVYISQLHSVNTQDKIVAMRQNWRAGHYVLGRELMKAGYCSDIVSEFQPGFTRATKGALTFTYVEEGTDNLVSVAFDLVADDGVKRIVRTVSGVAAPIADDIETLQFIYELKSGSTTWAPEAKHLNDIRSIRVTIVARTESSVEGYPTPTAFALPFPDDHTENTLNFSSDGVYRQLVTGVFNCRNM</sequence>
<keyword evidence="1" id="KW-0472">Membrane</keyword>
<evidence type="ECO:0000313" key="2">
    <source>
        <dbReference type="EMBL" id="SCY81578.1"/>
    </source>
</evidence>
<keyword evidence="1" id="KW-1133">Transmembrane helix</keyword>
<dbReference type="NCBIfam" id="TIGR02532">
    <property type="entry name" value="IV_pilin_GFxxxE"/>
    <property type="match status" value="1"/>
</dbReference>
<keyword evidence="3" id="KW-1185">Reference proteome</keyword>
<accession>A0A1G5J1M7</accession>
<dbReference type="STRING" id="419481.SAMN05216233_12348"/>
<organism evidence="2 3">
    <name type="scientific">Desulfoluna spongiiphila</name>
    <dbReference type="NCBI Taxonomy" id="419481"/>
    <lineage>
        <taxon>Bacteria</taxon>
        <taxon>Pseudomonadati</taxon>
        <taxon>Thermodesulfobacteriota</taxon>
        <taxon>Desulfobacteria</taxon>
        <taxon>Desulfobacterales</taxon>
        <taxon>Desulfolunaceae</taxon>
        <taxon>Desulfoluna</taxon>
    </lineage>
</organism>
<dbReference type="EMBL" id="FMUX01000023">
    <property type="protein sequence ID" value="SCY81578.1"/>
    <property type="molecule type" value="Genomic_DNA"/>
</dbReference>
<feature type="transmembrane region" description="Helical" evidence="1">
    <location>
        <begin position="7"/>
        <end position="28"/>
    </location>
</feature>
<evidence type="ECO:0000313" key="3">
    <source>
        <dbReference type="Proteomes" id="UP000198870"/>
    </source>
</evidence>
<protein>
    <submittedName>
        <fullName evidence="2">Prepilin-type N-terminal cleavage/methylation domain-containing protein</fullName>
    </submittedName>
</protein>
<reference evidence="2 3" key="1">
    <citation type="submission" date="2016-10" db="EMBL/GenBank/DDBJ databases">
        <authorList>
            <person name="de Groot N.N."/>
        </authorList>
    </citation>
    <scope>NUCLEOTIDE SEQUENCE [LARGE SCALE GENOMIC DNA]</scope>
    <source>
        <strain evidence="2 3">AA1</strain>
    </source>
</reference>
<keyword evidence="1" id="KW-0812">Transmembrane</keyword>
<dbReference type="Pfam" id="PF07963">
    <property type="entry name" value="N_methyl"/>
    <property type="match status" value="1"/>
</dbReference>
<name>A0A1G5J1M7_9BACT</name>
<gene>
    <name evidence="2" type="ORF">SAMN05216233_12348</name>
</gene>
<dbReference type="PROSITE" id="PS00409">
    <property type="entry name" value="PROKAR_NTER_METHYL"/>
    <property type="match status" value="1"/>
</dbReference>
<dbReference type="AlphaFoldDB" id="A0A1G5J1M7"/>
<dbReference type="RefSeq" id="WP_092214580.1">
    <property type="nucleotide sequence ID" value="NZ_FMUX01000023.1"/>
</dbReference>
<evidence type="ECO:0000256" key="1">
    <source>
        <dbReference type="SAM" id="Phobius"/>
    </source>
</evidence>
<dbReference type="Proteomes" id="UP000198870">
    <property type="component" value="Unassembled WGS sequence"/>
</dbReference>